<dbReference type="EMBL" id="CP033896">
    <property type="protein sequence ID" value="AZA13780.1"/>
    <property type="molecule type" value="Genomic_DNA"/>
</dbReference>
<dbReference type="RefSeq" id="WP_123928319.1">
    <property type="nucleotide sequence ID" value="NZ_CP033896.1"/>
</dbReference>
<evidence type="ECO:0008006" key="5">
    <source>
        <dbReference type="Google" id="ProtNLM"/>
    </source>
</evidence>
<name>A0A3G6JB47_9CORY</name>
<dbReference type="Proteomes" id="UP000269019">
    <property type="component" value="Chromosome"/>
</dbReference>
<protein>
    <recommendedName>
        <fullName evidence="5">DUF349 domain-containing protein</fullName>
    </recommendedName>
</protein>
<keyword evidence="1" id="KW-0175">Coiled coil</keyword>
<dbReference type="Pfam" id="PF03993">
    <property type="entry name" value="DUF349"/>
    <property type="match status" value="3"/>
</dbReference>
<dbReference type="AlphaFoldDB" id="A0A3G6JB47"/>
<reference evidence="3 4" key="1">
    <citation type="submission" date="2018-11" db="EMBL/GenBank/DDBJ databases">
        <authorList>
            <person name="Kleinhagauer T."/>
            <person name="Glaeser S.P."/>
            <person name="Spergser J."/>
            <person name="Ruckert C."/>
            <person name="Kaempfer P."/>
            <person name="Busse H.-J."/>
        </authorList>
    </citation>
    <scope>NUCLEOTIDE SEQUENCE [LARGE SCALE GENOMIC DNA]</scope>
    <source>
        <strain evidence="3 4">200CH</strain>
    </source>
</reference>
<feature type="coiled-coil region" evidence="1">
    <location>
        <begin position="354"/>
        <end position="419"/>
    </location>
</feature>
<organism evidence="3 4">
    <name type="scientific">Corynebacterium choanae</name>
    <dbReference type="NCBI Taxonomy" id="1862358"/>
    <lineage>
        <taxon>Bacteria</taxon>
        <taxon>Bacillati</taxon>
        <taxon>Actinomycetota</taxon>
        <taxon>Actinomycetes</taxon>
        <taxon>Mycobacteriales</taxon>
        <taxon>Corynebacteriaceae</taxon>
        <taxon>Corynebacterium</taxon>
    </lineage>
</organism>
<dbReference type="InterPro" id="IPR007139">
    <property type="entry name" value="DUF349"/>
</dbReference>
<dbReference type="OrthoDB" id="5422202at2"/>
<feature type="region of interest" description="Disordered" evidence="2">
    <location>
        <begin position="1"/>
        <end position="36"/>
    </location>
</feature>
<feature type="compositionally biased region" description="Pro residues" evidence="2">
    <location>
        <begin position="1"/>
        <end position="12"/>
    </location>
</feature>
<evidence type="ECO:0000256" key="1">
    <source>
        <dbReference type="SAM" id="Coils"/>
    </source>
</evidence>
<dbReference type="KEGG" id="ccho:CCHOA_06940"/>
<evidence type="ECO:0000256" key="2">
    <source>
        <dbReference type="SAM" id="MobiDB-lite"/>
    </source>
</evidence>
<proteinExistence type="predicted"/>
<evidence type="ECO:0000313" key="4">
    <source>
        <dbReference type="Proteomes" id="UP000269019"/>
    </source>
</evidence>
<evidence type="ECO:0000313" key="3">
    <source>
        <dbReference type="EMBL" id="AZA13780.1"/>
    </source>
</evidence>
<gene>
    <name evidence="3" type="ORF">CCHOA_06940</name>
</gene>
<accession>A0A3G6JB47</accession>
<sequence>MSNRPIPTPGPKPGKQASSGRVPVTPVVLPASNPADFGRVEADGEAYGTAVDGSEFHLGSYKAGSPEEGLAMYGKRFDDLACEVELFASRLASHPQEANHIKQQATQVQEQLPNQAVIGDLPRLAARLTEIIAACETTAAQQAELRAKQKQDGIARKTALADEAVELGEHSTEWKKTGDRFGAILQEWKTIRGIDRATDDKLWKRYSQARETFNRRRGAHFAELDRSRQQVARVKEDIIARAEALQDSTDWRETSAKFRDLMTEWKQAGRAQRDVDDKLWARFKQAQDRFFAARNADQQQRDEEFQANAAKKQALLDRYTPLIDPDHDLEGARKTLRELQDEWEAVGFVPRNQVREFEHKIRALEDKVAAAADAQWRRTDPEVQARVAQFVAKVEEFTAQAAQAEAKGNTAKAEQLRAQAAQWQQWADAAQQAVES</sequence>
<keyword evidence="4" id="KW-1185">Reference proteome</keyword>